<dbReference type="EMBL" id="SEOL01000006">
    <property type="protein sequence ID" value="MBL0849169.1"/>
    <property type="molecule type" value="Genomic_DNA"/>
</dbReference>
<comment type="caution">
    <text evidence="3">The sequence shown here is derived from an EMBL/GenBank/DDBJ whole genome shotgun (WGS) entry which is preliminary data.</text>
</comment>
<dbReference type="Pfam" id="PF07811">
    <property type="entry name" value="TadE"/>
    <property type="match status" value="1"/>
</dbReference>
<gene>
    <name evidence="3" type="ORF">EU981_03720</name>
</gene>
<dbReference type="InterPro" id="IPR012495">
    <property type="entry name" value="TadE-like_dom"/>
</dbReference>
<reference evidence="3" key="1">
    <citation type="submission" date="2019-02" db="EMBL/GenBank/DDBJ databases">
        <title>A novel Candidatus Liberibacter species associated with the New Zealand native fuchsia psyllid, Ctenarytaina fuchsiae.</title>
        <authorList>
            <person name="Thompson S.M."/>
            <person name="Jorgensen N."/>
            <person name="David C."/>
            <person name="Bulman S.R."/>
            <person name="Smith G.R."/>
        </authorList>
    </citation>
    <scope>NUCLEOTIDE SEQUENCE</scope>
    <source>
        <strain evidence="3">Oxford</strain>
    </source>
</reference>
<organism evidence="3 4">
    <name type="scientific">Candidatus Liberibacter ctenarytainae</name>
    <dbReference type="NCBI Taxonomy" id="2020335"/>
    <lineage>
        <taxon>Bacteria</taxon>
        <taxon>Pseudomonadati</taxon>
        <taxon>Pseudomonadota</taxon>
        <taxon>Alphaproteobacteria</taxon>
        <taxon>Hyphomicrobiales</taxon>
        <taxon>Rhizobiaceae</taxon>
        <taxon>Liberibacter</taxon>
    </lineage>
</organism>
<protein>
    <submittedName>
        <fullName evidence="3">VWA domain-containing protein</fullName>
    </submittedName>
</protein>
<name>A0A937AEX7_9HYPH</name>
<dbReference type="InterPro" id="IPR036465">
    <property type="entry name" value="vWFA_dom_sf"/>
</dbReference>
<dbReference type="SUPFAM" id="SSF53300">
    <property type="entry name" value="vWA-like"/>
    <property type="match status" value="1"/>
</dbReference>
<dbReference type="CDD" id="cd00198">
    <property type="entry name" value="vWFA"/>
    <property type="match status" value="1"/>
</dbReference>
<dbReference type="Pfam" id="PF00092">
    <property type="entry name" value="VWA"/>
    <property type="match status" value="1"/>
</dbReference>
<evidence type="ECO:0000256" key="1">
    <source>
        <dbReference type="SAM" id="Phobius"/>
    </source>
</evidence>
<feature type="transmembrane region" description="Helical" evidence="1">
    <location>
        <begin position="20"/>
        <end position="43"/>
    </location>
</feature>
<accession>A0A937AEX7</accession>
<dbReference type="AlphaFoldDB" id="A0A937AEX7"/>
<dbReference type="Gene3D" id="3.40.50.410">
    <property type="entry name" value="von Willebrand factor, type A domain"/>
    <property type="match status" value="1"/>
</dbReference>
<feature type="domain" description="VWFA" evidence="2">
    <location>
        <begin position="210"/>
        <end position="404"/>
    </location>
</feature>
<sequence>MFFLRTKGCFRHNIGNFAILTAILLPILIIIAFFIFHIAHIIYTKTLLQNAVNHALATAAADAVNDRVIDLNAVKASAKRDFLFHLKKSFSVKDTQQIINNMKISIKETEVKGRYLISLNSPYRMNFKNMLFTNPSQDDRYHTSLLAHGSIFVQLKSDFAASIMLVVDVSGSMMLPLEDSLPKKAANPTAEDLLSWSTEELLAWPITESKIDVPLDDSLPKKDTSVPTLPATGKRIDIAKESIGAFLDDIGKIPQVNTAIRIGLATFSDHIVDKMHMGWGVNRIRKQISLVKAFGMTDSFPPMEYAYNTLFEGDEDKKHRKYGHNKFNKYIIFMTDGDNINPESNETTLRICQQVKDKGGIIYGIAVHMKKKKFIQACASKGQFYSVDRANEFVETLTKISRDIRKKSIWFNE</sequence>
<keyword evidence="1" id="KW-1133">Transmembrane helix</keyword>
<keyword evidence="1" id="KW-0472">Membrane</keyword>
<dbReference type="Proteomes" id="UP000736856">
    <property type="component" value="Unassembled WGS sequence"/>
</dbReference>
<evidence type="ECO:0000259" key="2">
    <source>
        <dbReference type="PROSITE" id="PS50234"/>
    </source>
</evidence>
<dbReference type="InterPro" id="IPR002035">
    <property type="entry name" value="VWF_A"/>
</dbReference>
<evidence type="ECO:0000313" key="4">
    <source>
        <dbReference type="Proteomes" id="UP000736856"/>
    </source>
</evidence>
<dbReference type="PROSITE" id="PS50234">
    <property type="entry name" value="VWFA"/>
    <property type="match status" value="1"/>
</dbReference>
<proteinExistence type="predicted"/>
<evidence type="ECO:0000313" key="3">
    <source>
        <dbReference type="EMBL" id="MBL0849169.1"/>
    </source>
</evidence>
<keyword evidence="1" id="KW-0812">Transmembrane</keyword>